<evidence type="ECO:0000256" key="2">
    <source>
        <dbReference type="ARBA" id="ARBA00006164"/>
    </source>
</evidence>
<feature type="compositionally biased region" description="Basic and acidic residues" evidence="8">
    <location>
        <begin position="236"/>
        <end position="256"/>
    </location>
</feature>
<dbReference type="OrthoDB" id="190958at2759"/>
<reference evidence="9" key="1">
    <citation type="submission" date="2009-11" db="EMBL/GenBank/DDBJ databases">
        <authorList>
            <consortium name="The Broad Institute Genome Sequencing Platform"/>
            <person name="Ward D."/>
            <person name="Feldgarden M."/>
            <person name="Earl A."/>
            <person name="Young S.K."/>
            <person name="Zeng Q."/>
            <person name="Koehrsen M."/>
            <person name="Alvarado L."/>
            <person name="Berlin A."/>
            <person name="Bochicchio J."/>
            <person name="Borenstein D."/>
            <person name="Chapman S.B."/>
            <person name="Chen Z."/>
            <person name="Engels R."/>
            <person name="Freedman E."/>
            <person name="Gellesch M."/>
            <person name="Goldberg J."/>
            <person name="Griggs A."/>
            <person name="Gujja S."/>
            <person name="Heilman E."/>
            <person name="Heiman D."/>
            <person name="Hepburn T."/>
            <person name="Howarth C."/>
            <person name="Jen D."/>
            <person name="Larson L."/>
            <person name="Lewis B."/>
            <person name="Mehta T."/>
            <person name="Park D."/>
            <person name="Pearson M."/>
            <person name="Roberts A."/>
            <person name="Saif S."/>
            <person name="Shea T."/>
            <person name="Shenoy N."/>
            <person name="Sisk P."/>
            <person name="Stolte C."/>
            <person name="Sykes S."/>
            <person name="Thomson T."/>
            <person name="Walk T."/>
            <person name="White J."/>
            <person name="Yandava C."/>
            <person name="Izard J."/>
            <person name="Baranova O.V."/>
            <person name="Blanton J.M."/>
            <person name="Tanner A.C."/>
            <person name="Dewhirst F.E."/>
            <person name="Haas B."/>
            <person name="Nusbaum C."/>
            <person name="Birren B."/>
        </authorList>
    </citation>
    <scope>NUCLEOTIDE SEQUENCE [LARGE SCALE GENOMIC DNA]</scope>
    <source>
        <strain evidence="9">1-1 BBBD Race 1</strain>
    </source>
</reference>
<reference evidence="9" key="2">
    <citation type="submission" date="2016-05" db="EMBL/GenBank/DDBJ databases">
        <title>Comparative analysis highlights variable genome content of wheat rusts and divergence of the mating loci.</title>
        <authorList>
            <person name="Cuomo C.A."/>
            <person name="Bakkeren G."/>
            <person name="Szabo L."/>
            <person name="Khalil H."/>
            <person name="Joly D."/>
            <person name="Goldberg J."/>
            <person name="Young S."/>
            <person name="Zeng Q."/>
            <person name="Fellers J."/>
        </authorList>
    </citation>
    <scope>NUCLEOTIDE SEQUENCE [LARGE SCALE GENOMIC DNA]</scope>
    <source>
        <strain evidence="9">1-1 BBBD Race 1</strain>
    </source>
</reference>
<dbReference type="Pfam" id="PF03371">
    <property type="entry name" value="PRP38"/>
    <property type="match status" value="1"/>
</dbReference>
<dbReference type="GO" id="GO:0005681">
    <property type="term" value="C:spliceosomal complex"/>
    <property type="evidence" value="ECO:0007669"/>
    <property type="project" value="UniProtKB-KW"/>
</dbReference>
<feature type="compositionally biased region" description="Acidic residues" evidence="8">
    <location>
        <begin position="196"/>
        <end position="216"/>
    </location>
</feature>
<accession>A0A180GN67</accession>
<evidence type="ECO:0000313" key="9">
    <source>
        <dbReference type="EMBL" id="OAV94160.1"/>
    </source>
</evidence>
<evidence type="ECO:0000256" key="6">
    <source>
        <dbReference type="ARBA" id="ARBA00023242"/>
    </source>
</evidence>
<dbReference type="STRING" id="630390.A0A180GN67"/>
<evidence type="ECO:0000256" key="7">
    <source>
        <dbReference type="RuleBase" id="RU367025"/>
    </source>
</evidence>
<dbReference type="PANTHER" id="PTHR23142">
    <property type="entry name" value="PRE-MRNA-SPLICING FACTOR 38A-RELATED"/>
    <property type="match status" value="1"/>
</dbReference>
<comment type="similarity">
    <text evidence="2 7">Belongs to the PRP38 family.</text>
</comment>
<evidence type="ECO:0000313" key="10">
    <source>
        <dbReference type="EnsemblFungi" id="PTTG_27104-t43_1-p1"/>
    </source>
</evidence>
<organism evidence="9">
    <name type="scientific">Puccinia triticina (isolate 1-1 / race 1 (BBBD))</name>
    <name type="common">Brown leaf rust fungus</name>
    <dbReference type="NCBI Taxonomy" id="630390"/>
    <lineage>
        <taxon>Eukaryota</taxon>
        <taxon>Fungi</taxon>
        <taxon>Dikarya</taxon>
        <taxon>Basidiomycota</taxon>
        <taxon>Pucciniomycotina</taxon>
        <taxon>Pucciniomycetes</taxon>
        <taxon>Pucciniales</taxon>
        <taxon>Pucciniaceae</taxon>
        <taxon>Puccinia</taxon>
    </lineage>
</organism>
<sequence length="271" mass="30724">MANTTAKGALSIHGTNPQFLIDKVLRSRIYEAEYWKESCFGLTAETIIDKTVFDLKYLGSTITANLRPTEFICLLLKLLQLQPEKEIILEYLRAEEFKYLRALAAFYFRLTFTPINVYQTLEPLLQDYRKLRTRNLDGPYGLMTFDELIDNLLTESIVFEIVLPRLTSRKVLEELESLPSRKSSLAVALGFHSDSEGEQEAGGDRDEEEADEDNDGDQSHSDSSEAFVSRSPTPAEQDKPGDRSPSRASDTTDRFVSRSPTPLDQDNLEQP</sequence>
<evidence type="ECO:0000256" key="5">
    <source>
        <dbReference type="ARBA" id="ARBA00023187"/>
    </source>
</evidence>
<comment type="function">
    <text evidence="7">Required for pre-mRNA splicing.</text>
</comment>
<reference evidence="10 11" key="3">
    <citation type="journal article" date="2017" name="G3 (Bethesda)">
        <title>Comparative analysis highlights variable genome content of wheat rusts and divergence of the mating loci.</title>
        <authorList>
            <person name="Cuomo C.A."/>
            <person name="Bakkeren G."/>
            <person name="Khalil H.B."/>
            <person name="Panwar V."/>
            <person name="Joly D."/>
            <person name="Linning R."/>
            <person name="Sakthikumar S."/>
            <person name="Song X."/>
            <person name="Adiconis X."/>
            <person name="Fan L."/>
            <person name="Goldberg J.M."/>
            <person name="Levin J.Z."/>
            <person name="Young S."/>
            <person name="Zeng Q."/>
            <person name="Anikster Y."/>
            <person name="Bruce M."/>
            <person name="Wang M."/>
            <person name="Yin C."/>
            <person name="McCallum B."/>
            <person name="Szabo L.J."/>
            <person name="Hulbert S."/>
            <person name="Chen X."/>
            <person name="Fellers J.P."/>
        </authorList>
    </citation>
    <scope>NUCLEOTIDE SEQUENCE</scope>
    <source>
        <strain evidence="10">isolate 1-1 / race 1 (BBBD)</strain>
        <strain evidence="11">Isolate 1-1 / race 1 (BBBD)</strain>
    </source>
</reference>
<keyword evidence="3 7" id="KW-0507">mRNA processing</keyword>
<keyword evidence="11" id="KW-1185">Reference proteome</keyword>
<dbReference type="InterPro" id="IPR005037">
    <property type="entry name" value="PRP38"/>
</dbReference>
<dbReference type="Proteomes" id="UP000005240">
    <property type="component" value="Unassembled WGS sequence"/>
</dbReference>
<evidence type="ECO:0000256" key="1">
    <source>
        <dbReference type="ARBA" id="ARBA00004123"/>
    </source>
</evidence>
<dbReference type="GO" id="GO:0000398">
    <property type="term" value="P:mRNA splicing, via spliceosome"/>
    <property type="evidence" value="ECO:0007669"/>
    <property type="project" value="UniProtKB-UniRule"/>
</dbReference>
<reference evidence="10" key="4">
    <citation type="submission" date="2025-05" db="UniProtKB">
        <authorList>
            <consortium name="EnsemblFungi"/>
        </authorList>
    </citation>
    <scope>IDENTIFICATION</scope>
    <source>
        <strain evidence="10">isolate 1-1 / race 1 (BBBD)</strain>
    </source>
</reference>
<evidence type="ECO:0000256" key="4">
    <source>
        <dbReference type="ARBA" id="ARBA00022728"/>
    </source>
</evidence>
<evidence type="ECO:0000256" key="8">
    <source>
        <dbReference type="SAM" id="MobiDB-lite"/>
    </source>
</evidence>
<keyword evidence="5 7" id="KW-0508">mRNA splicing</keyword>
<dbReference type="VEuPathDB" id="FungiDB:PTTG_27104"/>
<feature type="compositionally biased region" description="Polar residues" evidence="8">
    <location>
        <begin position="258"/>
        <end position="271"/>
    </location>
</feature>
<name>A0A180GN67_PUCT1</name>
<comment type="subcellular location">
    <subcellularLocation>
        <location evidence="1 7">Nucleus</location>
    </subcellularLocation>
</comment>
<gene>
    <name evidence="9" type="ORF">PTTG_27104</name>
</gene>
<evidence type="ECO:0000256" key="3">
    <source>
        <dbReference type="ARBA" id="ARBA00022664"/>
    </source>
</evidence>
<feature type="region of interest" description="Disordered" evidence="8">
    <location>
        <begin position="191"/>
        <end position="271"/>
    </location>
</feature>
<dbReference type="AlphaFoldDB" id="A0A180GN67"/>
<keyword evidence="6 7" id="KW-0539">Nucleus</keyword>
<keyword evidence="4 7" id="KW-0747">Spliceosome</keyword>
<evidence type="ECO:0000313" key="11">
    <source>
        <dbReference type="Proteomes" id="UP000005240"/>
    </source>
</evidence>
<proteinExistence type="inferred from homology"/>
<dbReference type="EnsemblFungi" id="PTTG_27104-t43_1">
    <property type="protein sequence ID" value="PTTG_27104-t43_1-p1"/>
    <property type="gene ID" value="PTTG_27104"/>
</dbReference>
<protein>
    <recommendedName>
        <fullName evidence="7">Pre-mRNA-splicing factor 38</fullName>
    </recommendedName>
</protein>
<feature type="compositionally biased region" description="Polar residues" evidence="8">
    <location>
        <begin position="224"/>
        <end position="234"/>
    </location>
</feature>
<dbReference type="EMBL" id="ADAS02000043">
    <property type="protein sequence ID" value="OAV94160.1"/>
    <property type="molecule type" value="Genomic_DNA"/>
</dbReference>